<evidence type="ECO:0008006" key="3">
    <source>
        <dbReference type="Google" id="ProtNLM"/>
    </source>
</evidence>
<comment type="caution">
    <text evidence="1">The sequence shown here is derived from an EMBL/GenBank/DDBJ whole genome shotgun (WGS) entry which is preliminary data.</text>
</comment>
<reference evidence="2" key="1">
    <citation type="journal article" date="2019" name="Int. J. Syst. Evol. Microbiol.">
        <title>The Global Catalogue of Microorganisms (GCM) 10K type strain sequencing project: providing services to taxonomists for standard genome sequencing and annotation.</title>
        <authorList>
            <consortium name="The Broad Institute Genomics Platform"/>
            <consortium name="The Broad Institute Genome Sequencing Center for Infectious Disease"/>
            <person name="Wu L."/>
            <person name="Ma J."/>
        </authorList>
    </citation>
    <scope>NUCLEOTIDE SEQUENCE [LARGE SCALE GENOMIC DNA]</scope>
    <source>
        <strain evidence="2">CGMCC 1.15043</strain>
    </source>
</reference>
<accession>A0ABQ2BTN4</accession>
<sequence length="433" mass="49570">MSAWTYKEAVHLLNRAGFGGTPEEIAACVRLGCKESVRRLIGGISLTGKNEELAEFNTMYREADKKRPLLENRISDWAQYWIYRMAYSQFPLVEKMTLFWHGHFTSAESKVDETRFMQVQNRLLRQYALGDFRELAHKIGKDRAMMVYLDLDRSRKDAPNENYAREFMEIFTLGIRNFTEQDVKELARAFTGWRFGDPAFIQDYWVDKGTKTLLGVTGNLGYTEAVNIILSQPAYPKFMAKKLLRFFAVDNPDQVWIDHVANNISKMKTMGEVLQELFTSNEFYNPKYRMAVIKAPADYVAGTIRALQMYVFASDSSEAAKYMGQFLFMPPNVAGWPGGEAWLEGLMSRYSFSGNIAAKTDINKSEFKPAQPADPDAWIDVWCKRFGIAELSQNTRAGLRSYVKDTIINSSQPLAGMRGLMRLVLLCPEMQMK</sequence>
<proteinExistence type="predicted"/>
<evidence type="ECO:0000313" key="2">
    <source>
        <dbReference type="Proteomes" id="UP000615455"/>
    </source>
</evidence>
<dbReference type="Pfam" id="PF08811">
    <property type="entry name" value="DUF1800"/>
    <property type="match status" value="1"/>
</dbReference>
<dbReference type="EMBL" id="BMHE01000005">
    <property type="protein sequence ID" value="GGI45817.1"/>
    <property type="molecule type" value="Genomic_DNA"/>
</dbReference>
<organism evidence="1 2">
    <name type="scientific">Paenibacillus marchantiophytorum</name>
    <dbReference type="NCBI Taxonomy" id="1619310"/>
    <lineage>
        <taxon>Bacteria</taxon>
        <taxon>Bacillati</taxon>
        <taxon>Bacillota</taxon>
        <taxon>Bacilli</taxon>
        <taxon>Bacillales</taxon>
        <taxon>Paenibacillaceae</taxon>
        <taxon>Paenibacillus</taxon>
    </lineage>
</organism>
<evidence type="ECO:0000313" key="1">
    <source>
        <dbReference type="EMBL" id="GGI45817.1"/>
    </source>
</evidence>
<dbReference type="Proteomes" id="UP000615455">
    <property type="component" value="Unassembled WGS sequence"/>
</dbReference>
<keyword evidence="2" id="KW-1185">Reference proteome</keyword>
<name>A0ABQ2BTN4_9BACL</name>
<gene>
    <name evidence="1" type="ORF">GCM10008018_14020</name>
</gene>
<protein>
    <recommendedName>
        <fullName evidence="3">DUF1800 domain-containing protein</fullName>
    </recommendedName>
</protein>
<dbReference type="RefSeq" id="WP_189009646.1">
    <property type="nucleotide sequence ID" value="NZ_BMHE01000005.1"/>
</dbReference>
<dbReference type="InterPro" id="IPR014917">
    <property type="entry name" value="DUF1800"/>
</dbReference>